<dbReference type="Gene3D" id="2.60.40.10">
    <property type="entry name" value="Immunoglobulins"/>
    <property type="match status" value="2"/>
</dbReference>
<protein>
    <submittedName>
        <fullName evidence="4">CD7 protein</fullName>
    </submittedName>
</protein>
<evidence type="ECO:0000259" key="3">
    <source>
        <dbReference type="SMART" id="SM00409"/>
    </source>
</evidence>
<sequence length="290" mass="31962">MLWIPDLPAACLFLLLLPCFPGQNGEENEQSTDIISVWEGDSISITCSIKSSEHELGMYLTATIRLVNVIYVSKQNTSYILPALANRINYSEEGGNLRITLHDVQESDSNIYLCAKFVKRKGHHEKLNGTTTIVLVKGKTSGVVEQSPLYANPRQGQSVTITCALKSSHGDDGIFLLKTHVQPERVLHVSSQNASTISPAFANRLEYSKEEKRIVITLHNLQKNDSGIYVCAGVVKNASFLSANRSGTMMLVKEVEEDCRNSSWGIYALSTVVVLLFAALVCCAFHRVNV</sequence>
<dbReference type="InterPro" id="IPR036179">
    <property type="entry name" value="Ig-like_dom_sf"/>
</dbReference>
<accession>A0A7K8JVT7</accession>
<keyword evidence="1" id="KW-0472">Membrane</keyword>
<name>A0A7K8JVT7_9AVES</name>
<proteinExistence type="predicted"/>
<dbReference type="OrthoDB" id="9899013at2759"/>
<feature type="non-terminal residue" evidence="4">
    <location>
        <position position="1"/>
    </location>
</feature>
<feature type="signal peptide" evidence="2">
    <location>
        <begin position="1"/>
        <end position="25"/>
    </location>
</feature>
<dbReference type="GO" id="GO:0016020">
    <property type="term" value="C:membrane"/>
    <property type="evidence" value="ECO:0007669"/>
    <property type="project" value="InterPro"/>
</dbReference>
<gene>
    <name evidence="4" type="primary">Cd7</name>
    <name evidence="4" type="ORF">LOPRUF_R15474</name>
</gene>
<feature type="domain" description="Immunoglobulin" evidence="3">
    <location>
        <begin position="32"/>
        <end position="135"/>
    </location>
</feature>
<evidence type="ECO:0000256" key="2">
    <source>
        <dbReference type="SAM" id="SignalP"/>
    </source>
</evidence>
<keyword evidence="5" id="KW-1185">Reference proteome</keyword>
<dbReference type="PANTHER" id="PTHR15343">
    <property type="entry name" value="CD7"/>
    <property type="match status" value="1"/>
</dbReference>
<feature type="domain" description="Immunoglobulin" evidence="3">
    <location>
        <begin position="148"/>
        <end position="253"/>
    </location>
</feature>
<dbReference type="Pfam" id="PF07686">
    <property type="entry name" value="V-set"/>
    <property type="match status" value="2"/>
</dbReference>
<dbReference type="InterPro" id="IPR013783">
    <property type="entry name" value="Ig-like_fold"/>
</dbReference>
<dbReference type="GO" id="GO:0002250">
    <property type="term" value="P:adaptive immune response"/>
    <property type="evidence" value="ECO:0007669"/>
    <property type="project" value="InterPro"/>
</dbReference>
<keyword evidence="1" id="KW-1133">Transmembrane helix</keyword>
<organism evidence="4 5">
    <name type="scientific">Lophotis ruficrista</name>
    <dbReference type="NCBI Taxonomy" id="172689"/>
    <lineage>
        <taxon>Eukaryota</taxon>
        <taxon>Metazoa</taxon>
        <taxon>Chordata</taxon>
        <taxon>Craniata</taxon>
        <taxon>Vertebrata</taxon>
        <taxon>Euteleostomi</taxon>
        <taxon>Archelosauria</taxon>
        <taxon>Archosauria</taxon>
        <taxon>Dinosauria</taxon>
        <taxon>Saurischia</taxon>
        <taxon>Theropoda</taxon>
        <taxon>Coelurosauria</taxon>
        <taxon>Aves</taxon>
        <taxon>Neognathae</taxon>
        <taxon>Neoaves</taxon>
        <taxon>Otidimorphae</taxon>
        <taxon>Otidiformes</taxon>
        <taxon>Otididae</taxon>
        <taxon>Lophotis</taxon>
    </lineage>
</organism>
<evidence type="ECO:0000313" key="4">
    <source>
        <dbReference type="EMBL" id="NXE08928.1"/>
    </source>
</evidence>
<dbReference type="GO" id="GO:0038023">
    <property type="term" value="F:signaling receptor activity"/>
    <property type="evidence" value="ECO:0007669"/>
    <property type="project" value="InterPro"/>
</dbReference>
<dbReference type="InterPro" id="IPR039090">
    <property type="entry name" value="CD7"/>
</dbReference>
<dbReference type="CDD" id="cd00099">
    <property type="entry name" value="IgV"/>
    <property type="match status" value="1"/>
</dbReference>
<keyword evidence="2" id="KW-0732">Signal</keyword>
<dbReference type="PANTHER" id="PTHR15343:SF0">
    <property type="entry name" value="T-CELL ANTIGEN CD7"/>
    <property type="match status" value="1"/>
</dbReference>
<reference evidence="4 5" key="1">
    <citation type="submission" date="2019-09" db="EMBL/GenBank/DDBJ databases">
        <title>Bird 10,000 Genomes (B10K) Project - Family phase.</title>
        <authorList>
            <person name="Zhang G."/>
        </authorList>
    </citation>
    <scope>NUCLEOTIDE SEQUENCE [LARGE SCALE GENOMIC DNA]</scope>
    <source>
        <strain evidence="4">B10K-CU-031-23</strain>
    </source>
</reference>
<keyword evidence="1" id="KW-0812">Transmembrane</keyword>
<dbReference type="InterPro" id="IPR003599">
    <property type="entry name" value="Ig_sub"/>
</dbReference>
<dbReference type="SUPFAM" id="SSF48726">
    <property type="entry name" value="Immunoglobulin"/>
    <property type="match status" value="2"/>
</dbReference>
<feature type="chain" id="PRO_5029700187" evidence="2">
    <location>
        <begin position="26"/>
        <end position="290"/>
    </location>
</feature>
<evidence type="ECO:0000256" key="1">
    <source>
        <dbReference type="SAM" id="Phobius"/>
    </source>
</evidence>
<evidence type="ECO:0000313" key="5">
    <source>
        <dbReference type="Proteomes" id="UP000533896"/>
    </source>
</evidence>
<feature type="non-terminal residue" evidence="4">
    <location>
        <position position="290"/>
    </location>
</feature>
<comment type="caution">
    <text evidence="4">The sequence shown here is derived from an EMBL/GenBank/DDBJ whole genome shotgun (WGS) entry which is preliminary data.</text>
</comment>
<dbReference type="Proteomes" id="UP000533896">
    <property type="component" value="Unassembled WGS sequence"/>
</dbReference>
<dbReference type="SMART" id="SM00409">
    <property type="entry name" value="IG"/>
    <property type="match status" value="2"/>
</dbReference>
<dbReference type="EMBL" id="VWYV01000333">
    <property type="protein sequence ID" value="NXE08928.1"/>
    <property type="molecule type" value="Genomic_DNA"/>
</dbReference>
<dbReference type="InterPro" id="IPR013106">
    <property type="entry name" value="Ig_V-set"/>
</dbReference>
<feature type="transmembrane region" description="Helical" evidence="1">
    <location>
        <begin position="264"/>
        <end position="285"/>
    </location>
</feature>
<dbReference type="AlphaFoldDB" id="A0A7K8JVT7"/>